<dbReference type="Pfam" id="PF09351">
    <property type="entry name" value="DUF1993"/>
    <property type="match status" value="1"/>
</dbReference>
<dbReference type="PANTHER" id="PTHR36922:SF1">
    <property type="entry name" value="DUF1993 DOMAIN-CONTAINING PROTEIN"/>
    <property type="match status" value="1"/>
</dbReference>
<evidence type="ECO:0000313" key="1">
    <source>
        <dbReference type="EMBL" id="MBT2186666.1"/>
    </source>
</evidence>
<organism evidence="1 2">
    <name type="scientific">Sphingobium nicotianae</name>
    <dbReference type="NCBI Taxonomy" id="2782607"/>
    <lineage>
        <taxon>Bacteria</taxon>
        <taxon>Pseudomonadati</taxon>
        <taxon>Pseudomonadota</taxon>
        <taxon>Alphaproteobacteria</taxon>
        <taxon>Sphingomonadales</taxon>
        <taxon>Sphingomonadaceae</taxon>
        <taxon>Sphingobium</taxon>
    </lineage>
</organism>
<proteinExistence type="predicted"/>
<evidence type="ECO:0000313" key="2">
    <source>
        <dbReference type="Proteomes" id="UP001138757"/>
    </source>
</evidence>
<reference evidence="1" key="1">
    <citation type="submission" date="2021-05" db="EMBL/GenBank/DDBJ databases">
        <title>Genome of Sphingobium sp. strain.</title>
        <authorList>
            <person name="Fan R."/>
        </authorList>
    </citation>
    <scope>NUCLEOTIDE SEQUENCE</scope>
    <source>
        <strain evidence="1">H33</strain>
    </source>
</reference>
<dbReference type="RefSeq" id="WP_214622422.1">
    <property type="nucleotide sequence ID" value="NZ_JAHGAW010000004.1"/>
</dbReference>
<dbReference type="AlphaFoldDB" id="A0A9X1DB43"/>
<dbReference type="Gene3D" id="1.20.120.450">
    <property type="entry name" value="dinb family like domain"/>
    <property type="match status" value="1"/>
</dbReference>
<accession>A0A9X1DB43</accession>
<dbReference type="Proteomes" id="UP001138757">
    <property type="component" value="Unassembled WGS sequence"/>
</dbReference>
<dbReference type="PANTHER" id="PTHR36922">
    <property type="entry name" value="BLL2446 PROTEIN"/>
    <property type="match status" value="1"/>
</dbReference>
<dbReference type="InterPro" id="IPR018531">
    <property type="entry name" value="DUF1993"/>
</dbReference>
<gene>
    <name evidence="1" type="ORF">KK488_06855</name>
</gene>
<comment type="caution">
    <text evidence="1">The sequence shown here is derived from an EMBL/GenBank/DDBJ whole genome shotgun (WGS) entry which is preliminary data.</text>
</comment>
<keyword evidence="2" id="KW-1185">Reference proteome</keyword>
<protein>
    <submittedName>
        <fullName evidence="1">DUF1993 family protein</fullName>
    </submittedName>
</protein>
<dbReference type="SUPFAM" id="SSF109854">
    <property type="entry name" value="DinB/YfiT-like putative metalloenzymes"/>
    <property type="match status" value="1"/>
</dbReference>
<dbReference type="EMBL" id="JAHGAW010000004">
    <property type="protein sequence ID" value="MBT2186666.1"/>
    <property type="molecule type" value="Genomic_DNA"/>
</dbReference>
<name>A0A9X1DB43_9SPHN</name>
<dbReference type="InterPro" id="IPR034660">
    <property type="entry name" value="DinB/YfiT-like"/>
</dbReference>
<sequence length="175" mass="19052">MTISMHDVSVPVLVNTLTNMRNWLDKADAAVAEDKLLGARLIEDMRPLTAQYQMASDSAKNGIARLAGLGAPSMPDTEETFAQLKERCDKTIAFVQSVTASQLDGAETREVILKFPSGNGYRFDGLGYLTKFMLPNFFFHATTAYAILRAQGIAIGKPDFLAHMGQPNLTPAEPA</sequence>